<evidence type="ECO:0000313" key="1">
    <source>
        <dbReference type="EMBL" id="EAR98094.2"/>
    </source>
</evidence>
<gene>
    <name evidence="1" type="ORF">TTHERM_00753400</name>
</gene>
<dbReference type="KEGG" id="tet:TTHERM_00753400"/>
<organism evidence="1 2">
    <name type="scientific">Tetrahymena thermophila (strain SB210)</name>
    <dbReference type="NCBI Taxonomy" id="312017"/>
    <lineage>
        <taxon>Eukaryota</taxon>
        <taxon>Sar</taxon>
        <taxon>Alveolata</taxon>
        <taxon>Ciliophora</taxon>
        <taxon>Intramacronucleata</taxon>
        <taxon>Oligohymenophorea</taxon>
        <taxon>Hymenostomatida</taxon>
        <taxon>Tetrahymenina</taxon>
        <taxon>Tetrahymenidae</taxon>
        <taxon>Tetrahymena</taxon>
    </lineage>
</organism>
<name>Q23NI0_TETTS</name>
<evidence type="ECO:0000313" key="2">
    <source>
        <dbReference type="Proteomes" id="UP000009168"/>
    </source>
</evidence>
<sequence>MDDQTVKQKKNRKVIQKRNLKKIKYGQMLIQELESTKLFQIAGDITLDINQLLNKDHITLFSSWNDFIKVKEVKKIKQPHLIEVILDTDVQIRSNLKIPVKILKNSQQIDLLELANLIEEYQKIVKAKQFIEKKNCQNIQEIKIKIEEDLNELDCDEQHGWSFEQSTIKAERVINELNNSMKDSDDYYSYILFKGNKYDQTKCRIGYSTHILKDFLCLNDEQIESLSLRKPIIFNLKYNYQYTSYLLNRIHNLNRLLKQEKSDLDNYRKGLNFLNEVTFNLYSIDNFVVEVKFKHYLYVLSNYKNKMDDVLWVGKCMPVRDQSASQVLKGMRNLKQCFSQEQKQQTMLNPQVNKNIFCDSNYEKQSKILINKFYPQFNNDILFDIQEYL</sequence>
<accession>Q23NI0</accession>
<dbReference type="GeneID" id="7846503"/>
<keyword evidence="2" id="KW-1185">Reference proteome</keyword>
<dbReference type="Proteomes" id="UP000009168">
    <property type="component" value="Unassembled WGS sequence"/>
</dbReference>
<dbReference type="InParanoid" id="Q23NI0"/>
<dbReference type="RefSeq" id="XP_001018339.2">
    <property type="nucleotide sequence ID" value="XM_001018339.2"/>
</dbReference>
<dbReference type="HOGENOM" id="CLU_058738_0_0_1"/>
<protein>
    <submittedName>
        <fullName evidence="1">Uncharacterized protein</fullName>
    </submittedName>
</protein>
<reference evidence="2" key="1">
    <citation type="journal article" date="2006" name="PLoS Biol.">
        <title>Macronuclear genome sequence of the ciliate Tetrahymena thermophila, a model eukaryote.</title>
        <authorList>
            <person name="Eisen J.A."/>
            <person name="Coyne R.S."/>
            <person name="Wu M."/>
            <person name="Wu D."/>
            <person name="Thiagarajan M."/>
            <person name="Wortman J.R."/>
            <person name="Badger J.H."/>
            <person name="Ren Q."/>
            <person name="Amedeo P."/>
            <person name="Jones K.M."/>
            <person name="Tallon L.J."/>
            <person name="Delcher A.L."/>
            <person name="Salzberg S.L."/>
            <person name="Silva J.C."/>
            <person name="Haas B.J."/>
            <person name="Majoros W.H."/>
            <person name="Farzad M."/>
            <person name="Carlton J.M."/>
            <person name="Smith R.K. Jr."/>
            <person name="Garg J."/>
            <person name="Pearlman R.E."/>
            <person name="Karrer K.M."/>
            <person name="Sun L."/>
            <person name="Manning G."/>
            <person name="Elde N.C."/>
            <person name="Turkewitz A.P."/>
            <person name="Asai D.J."/>
            <person name="Wilkes D.E."/>
            <person name="Wang Y."/>
            <person name="Cai H."/>
            <person name="Collins K."/>
            <person name="Stewart B.A."/>
            <person name="Lee S.R."/>
            <person name="Wilamowska K."/>
            <person name="Weinberg Z."/>
            <person name="Ruzzo W.L."/>
            <person name="Wloga D."/>
            <person name="Gaertig J."/>
            <person name="Frankel J."/>
            <person name="Tsao C.-C."/>
            <person name="Gorovsky M.A."/>
            <person name="Keeling P.J."/>
            <person name="Waller R.F."/>
            <person name="Patron N.J."/>
            <person name="Cherry J.M."/>
            <person name="Stover N.A."/>
            <person name="Krieger C.J."/>
            <person name="del Toro C."/>
            <person name="Ryder H.F."/>
            <person name="Williamson S.C."/>
            <person name="Barbeau R.A."/>
            <person name="Hamilton E.P."/>
            <person name="Orias E."/>
        </authorList>
    </citation>
    <scope>NUCLEOTIDE SEQUENCE [LARGE SCALE GENOMIC DNA]</scope>
    <source>
        <strain evidence="2">SB210</strain>
    </source>
</reference>
<proteinExistence type="predicted"/>
<dbReference type="AlphaFoldDB" id="Q23NI0"/>
<dbReference type="EMBL" id="GG662655">
    <property type="protein sequence ID" value="EAR98094.2"/>
    <property type="molecule type" value="Genomic_DNA"/>
</dbReference>